<organism evidence="1 2">
    <name type="scientific">Halomonas halophila</name>
    <dbReference type="NCBI Taxonomy" id="29573"/>
    <lineage>
        <taxon>Bacteria</taxon>
        <taxon>Pseudomonadati</taxon>
        <taxon>Pseudomonadota</taxon>
        <taxon>Gammaproteobacteria</taxon>
        <taxon>Oceanospirillales</taxon>
        <taxon>Halomonadaceae</taxon>
        <taxon>Halomonas</taxon>
    </lineage>
</organism>
<reference evidence="1 2" key="1">
    <citation type="submission" date="2019-07" db="EMBL/GenBank/DDBJ databases">
        <title>Whole genome shotgun sequence of Halomonas halophila NBRC 102604.</title>
        <authorList>
            <person name="Hosoyama A."/>
            <person name="Uohara A."/>
            <person name="Ohji S."/>
            <person name="Ichikawa N."/>
        </authorList>
    </citation>
    <scope>NUCLEOTIDE SEQUENCE [LARGE SCALE GENOMIC DNA]</scope>
    <source>
        <strain evidence="1 2">NBRC 102604</strain>
    </source>
</reference>
<accession>A0ABQ0U6R0</accession>
<dbReference type="PANTHER" id="PTHR37526:SF1">
    <property type="entry name" value="PROTEIN TUSB"/>
    <property type="match status" value="1"/>
</dbReference>
<dbReference type="Gene3D" id="3.40.1260.10">
    <property type="entry name" value="DsrEFH-like"/>
    <property type="match status" value="1"/>
</dbReference>
<name>A0ABQ0U6R0_9GAMM</name>
<dbReference type="PANTHER" id="PTHR37526">
    <property type="entry name" value="PROTEIN TUSB"/>
    <property type="match status" value="1"/>
</dbReference>
<dbReference type="Pfam" id="PF04077">
    <property type="entry name" value="DsrH"/>
    <property type="match status" value="1"/>
</dbReference>
<dbReference type="RefSeq" id="WP_035593303.1">
    <property type="nucleotide sequence ID" value="NZ_BJUS01000037.1"/>
</dbReference>
<proteinExistence type="predicted"/>
<evidence type="ECO:0000313" key="2">
    <source>
        <dbReference type="Proteomes" id="UP000321121"/>
    </source>
</evidence>
<protein>
    <recommendedName>
        <fullName evidence="3">Protein TusB</fullName>
    </recommendedName>
</protein>
<evidence type="ECO:0000313" key="1">
    <source>
        <dbReference type="EMBL" id="GEK74126.1"/>
    </source>
</evidence>
<sequence length="96" mass="10686">MKLHILNRSPASHRVHEQALAAMGPEDRLLLIEDGVQGGLPQLVRHFEAIAGRLYALREDLEARGLLGRCDGSVQVVDVDGFVQLTEEAEHTLSWY</sequence>
<dbReference type="EMBL" id="BJUS01000037">
    <property type="protein sequence ID" value="GEK74126.1"/>
    <property type="molecule type" value="Genomic_DNA"/>
</dbReference>
<dbReference type="SUPFAM" id="SSF75169">
    <property type="entry name" value="DsrEFH-like"/>
    <property type="match status" value="1"/>
</dbReference>
<dbReference type="InterPro" id="IPR007215">
    <property type="entry name" value="Sulphur_relay_TusB/DsrH"/>
</dbReference>
<dbReference type="InterPro" id="IPR027396">
    <property type="entry name" value="DsrEFH-like"/>
</dbReference>
<comment type="caution">
    <text evidence="1">The sequence shown here is derived from an EMBL/GenBank/DDBJ whole genome shotgun (WGS) entry which is preliminary data.</text>
</comment>
<gene>
    <name evidence="1" type="ORF">HHA04nite_26700</name>
</gene>
<dbReference type="Proteomes" id="UP000321121">
    <property type="component" value="Unassembled WGS sequence"/>
</dbReference>
<evidence type="ECO:0008006" key="3">
    <source>
        <dbReference type="Google" id="ProtNLM"/>
    </source>
</evidence>
<keyword evidence="2" id="KW-1185">Reference proteome</keyword>
<dbReference type="NCBIfam" id="TIGR03011">
    <property type="entry name" value="sulf_tusB_dsrH"/>
    <property type="match status" value="1"/>
</dbReference>